<proteinExistence type="predicted"/>
<gene>
    <name evidence="2" type="ORF">PBY51_005227</name>
</gene>
<dbReference type="GO" id="GO:0007051">
    <property type="term" value="P:spindle organization"/>
    <property type="evidence" value="ECO:0007669"/>
    <property type="project" value="TreeGrafter"/>
</dbReference>
<comment type="caution">
    <text evidence="2">The sequence shown here is derived from an EMBL/GenBank/DDBJ whole genome shotgun (WGS) entry which is preliminary data.</text>
</comment>
<sequence>MKTSKPELQTSTQEECGVWLDTVQLKVKAKQKRVHRPISKLLHPFSEGRGYSVAVALNFTQTKLEMPKTKQSALSTFYTAQRRVLNKMTTSEAPNMDPLQPSSLSASSTHALSAPTPVVSGTKRRREMDLEISDLHNSQPCVHYEWESEHFAEPEASAWQEQAASHTNSQKNMDCEYRDEQFEEINPPLSKRRVNAASLPADSQPPPQAWSQDPLLTFSQYSQDECDQINEKHTSGKNSEPSFPYSLQSEYAFGIQIDVEGKTSTQKSLKNTHYSQMDDEKENGRVLFSISPPKHAAVSHIKPLSYPKWTEPKSASPQKHNPVHPWKWADKDERLESQFKWTKPSSSPLKKRAPQKSCREVDQDSLAMLFTQDSEGFRVIAHRDLQTRSPLKDQSNTNAGTGRTSAYKSLVEEEEDEMLFTQDSQGNMVIKH</sequence>
<dbReference type="InterPro" id="IPR029286">
    <property type="entry name" value="AUNIP"/>
</dbReference>
<feature type="region of interest" description="Disordered" evidence="1">
    <location>
        <begin position="383"/>
        <end position="406"/>
    </location>
</feature>
<evidence type="ECO:0000256" key="1">
    <source>
        <dbReference type="SAM" id="MobiDB-lite"/>
    </source>
</evidence>
<dbReference type="GO" id="GO:0005813">
    <property type="term" value="C:centrosome"/>
    <property type="evidence" value="ECO:0007669"/>
    <property type="project" value="TreeGrafter"/>
</dbReference>
<dbReference type="PANTHER" id="PTHR14526:SF2">
    <property type="entry name" value="AURORA KINASE A AND NINEIN-INTERACTING PROTEIN"/>
    <property type="match status" value="1"/>
</dbReference>
<dbReference type="EMBL" id="JAUZQC010000018">
    <property type="protein sequence ID" value="KAK5855092.1"/>
    <property type="molecule type" value="Genomic_DNA"/>
</dbReference>
<dbReference type="GO" id="GO:0000922">
    <property type="term" value="C:spindle pole"/>
    <property type="evidence" value="ECO:0007669"/>
    <property type="project" value="TreeGrafter"/>
</dbReference>
<evidence type="ECO:0000313" key="3">
    <source>
        <dbReference type="Proteomes" id="UP001346869"/>
    </source>
</evidence>
<dbReference type="Pfam" id="PF15334">
    <property type="entry name" value="AIB"/>
    <property type="match status" value="1"/>
</dbReference>
<protein>
    <recommendedName>
        <fullName evidence="4">Aurora kinase A and ninein-interacting protein</fullName>
    </recommendedName>
</protein>
<organism evidence="2 3">
    <name type="scientific">Eleginops maclovinus</name>
    <name type="common">Patagonian blennie</name>
    <name type="synonym">Eleginus maclovinus</name>
    <dbReference type="NCBI Taxonomy" id="56733"/>
    <lineage>
        <taxon>Eukaryota</taxon>
        <taxon>Metazoa</taxon>
        <taxon>Chordata</taxon>
        <taxon>Craniata</taxon>
        <taxon>Vertebrata</taxon>
        <taxon>Euteleostomi</taxon>
        <taxon>Actinopterygii</taxon>
        <taxon>Neopterygii</taxon>
        <taxon>Teleostei</taxon>
        <taxon>Neoteleostei</taxon>
        <taxon>Acanthomorphata</taxon>
        <taxon>Eupercaria</taxon>
        <taxon>Perciformes</taxon>
        <taxon>Notothenioidei</taxon>
        <taxon>Eleginopidae</taxon>
        <taxon>Eleginops</taxon>
    </lineage>
</organism>
<dbReference type="Proteomes" id="UP001346869">
    <property type="component" value="Unassembled WGS sequence"/>
</dbReference>
<dbReference type="PANTHER" id="PTHR14526">
    <property type="entry name" value="AURORA KINASE A AND NINEIN-INTERACTING PROTEIN"/>
    <property type="match status" value="1"/>
</dbReference>
<feature type="compositionally biased region" description="Polar residues" evidence="1">
    <location>
        <begin position="387"/>
        <end position="406"/>
    </location>
</feature>
<accession>A0AAN7X534</accession>
<reference evidence="2 3" key="2">
    <citation type="journal article" date="2023" name="Mol. Biol. Evol.">
        <title>Genomics of Secondarily Temperate Adaptation in the Only Non-Antarctic Icefish.</title>
        <authorList>
            <person name="Rivera-Colon A.G."/>
            <person name="Rayamajhi N."/>
            <person name="Minhas B.F."/>
            <person name="Madrigal G."/>
            <person name="Bilyk K.T."/>
            <person name="Yoon V."/>
            <person name="Hune M."/>
            <person name="Gregory S."/>
            <person name="Cheng C.H.C."/>
            <person name="Catchen J.M."/>
        </authorList>
    </citation>
    <scope>NUCLEOTIDE SEQUENCE [LARGE SCALE GENOMIC DNA]</scope>
    <source>
        <strain evidence="2">JMC-PN-2008</strain>
    </source>
</reference>
<feature type="compositionally biased region" description="Low complexity" evidence="1">
    <location>
        <begin position="98"/>
        <end position="115"/>
    </location>
</feature>
<reference evidence="2 3" key="1">
    <citation type="journal article" date="2023" name="Genes (Basel)">
        <title>Chromosome-Level Genome Assembly and Circadian Gene Repertoire of the Patagonia Blennie Eleginops maclovinus-The Closest Ancestral Proxy of Antarctic Cryonotothenioids.</title>
        <authorList>
            <person name="Cheng C.C."/>
            <person name="Rivera-Colon A.G."/>
            <person name="Minhas B.F."/>
            <person name="Wilson L."/>
            <person name="Rayamajhi N."/>
            <person name="Vargas-Chacoff L."/>
            <person name="Catchen J.M."/>
        </authorList>
    </citation>
    <scope>NUCLEOTIDE SEQUENCE [LARGE SCALE GENOMIC DNA]</scope>
    <source>
        <strain evidence="2">JMC-PN-2008</strain>
    </source>
</reference>
<evidence type="ECO:0008006" key="4">
    <source>
        <dbReference type="Google" id="ProtNLM"/>
    </source>
</evidence>
<name>A0AAN7X534_ELEMC</name>
<keyword evidence="3" id="KW-1185">Reference proteome</keyword>
<feature type="region of interest" description="Disordered" evidence="1">
    <location>
        <begin position="309"/>
        <end position="329"/>
    </location>
</feature>
<feature type="region of interest" description="Disordered" evidence="1">
    <location>
        <begin position="90"/>
        <end position="124"/>
    </location>
</feature>
<evidence type="ECO:0000313" key="2">
    <source>
        <dbReference type="EMBL" id="KAK5855092.1"/>
    </source>
</evidence>
<dbReference type="AlphaFoldDB" id="A0AAN7X534"/>